<dbReference type="InterPro" id="IPR050638">
    <property type="entry name" value="AA-Vitamin_Transporters"/>
</dbReference>
<keyword evidence="3 6" id="KW-0812">Transmembrane</keyword>
<comment type="subcellular location">
    <subcellularLocation>
        <location evidence="1">Membrane</location>
        <topology evidence="1">Multi-pass membrane protein</topology>
    </subcellularLocation>
</comment>
<evidence type="ECO:0000313" key="9">
    <source>
        <dbReference type="Proteomes" id="UP001217044"/>
    </source>
</evidence>
<dbReference type="InterPro" id="IPR037185">
    <property type="entry name" value="EmrE-like"/>
</dbReference>
<keyword evidence="4 6" id="KW-1133">Transmembrane helix</keyword>
<feature type="transmembrane region" description="Helical" evidence="6">
    <location>
        <begin position="279"/>
        <end position="296"/>
    </location>
</feature>
<feature type="domain" description="EamA" evidence="7">
    <location>
        <begin position="163"/>
        <end position="295"/>
    </location>
</feature>
<dbReference type="Proteomes" id="UP001217044">
    <property type="component" value="Chromosome"/>
</dbReference>
<dbReference type="PANTHER" id="PTHR32322">
    <property type="entry name" value="INNER MEMBRANE TRANSPORTER"/>
    <property type="match status" value="1"/>
</dbReference>
<feature type="transmembrane region" description="Helical" evidence="6">
    <location>
        <begin position="130"/>
        <end position="149"/>
    </location>
</feature>
<dbReference type="Gene3D" id="1.10.3730.20">
    <property type="match status" value="2"/>
</dbReference>
<organism evidence="8 9">
    <name type="scientific">Deinococcus aquaticus</name>
    <dbReference type="NCBI Taxonomy" id="328692"/>
    <lineage>
        <taxon>Bacteria</taxon>
        <taxon>Thermotogati</taxon>
        <taxon>Deinococcota</taxon>
        <taxon>Deinococci</taxon>
        <taxon>Deinococcales</taxon>
        <taxon>Deinococcaceae</taxon>
        <taxon>Deinococcus</taxon>
    </lineage>
</organism>
<evidence type="ECO:0000256" key="3">
    <source>
        <dbReference type="ARBA" id="ARBA00022692"/>
    </source>
</evidence>
<feature type="transmembrane region" description="Helical" evidence="6">
    <location>
        <begin position="39"/>
        <end position="61"/>
    </location>
</feature>
<keyword evidence="5 6" id="KW-0472">Membrane</keyword>
<evidence type="ECO:0000259" key="7">
    <source>
        <dbReference type="Pfam" id="PF00892"/>
    </source>
</evidence>
<dbReference type="RefSeq" id="WP_273987241.1">
    <property type="nucleotide sequence ID" value="NZ_BAABQT010000010.1"/>
</dbReference>
<dbReference type="EMBL" id="CP115165">
    <property type="protein sequence ID" value="WDA57346.1"/>
    <property type="molecule type" value="Genomic_DNA"/>
</dbReference>
<dbReference type="SUPFAM" id="SSF103481">
    <property type="entry name" value="Multidrug resistance efflux transporter EmrE"/>
    <property type="match status" value="2"/>
</dbReference>
<feature type="domain" description="EamA" evidence="7">
    <location>
        <begin position="17"/>
        <end position="144"/>
    </location>
</feature>
<feature type="transmembrane region" description="Helical" evidence="6">
    <location>
        <begin position="101"/>
        <end position="118"/>
    </location>
</feature>
<proteinExistence type="inferred from homology"/>
<gene>
    <name evidence="8" type="ORF">M8445_08135</name>
</gene>
<feature type="transmembrane region" description="Helical" evidence="6">
    <location>
        <begin position="161"/>
        <end position="179"/>
    </location>
</feature>
<evidence type="ECO:0000256" key="1">
    <source>
        <dbReference type="ARBA" id="ARBA00004141"/>
    </source>
</evidence>
<feature type="transmembrane region" description="Helical" evidence="6">
    <location>
        <begin position="254"/>
        <end position="273"/>
    </location>
</feature>
<reference evidence="8 9" key="1">
    <citation type="submission" date="2022-12" db="EMBL/GenBank/DDBJ databases">
        <title>Genome Sequence of Deinococcus aquaticus Type Strain PB314.</title>
        <authorList>
            <person name="Albert C."/>
            <person name="Hill J."/>
            <person name="Boren L."/>
            <person name="Scholz-Ng S."/>
            <person name="Fatema N."/>
            <person name="Grosso R."/>
            <person name="Soboslay E."/>
            <person name="Tuohy J."/>
        </authorList>
    </citation>
    <scope>NUCLEOTIDE SEQUENCE [LARGE SCALE GENOMIC DNA]</scope>
    <source>
        <strain evidence="8 9">PB-314</strain>
    </source>
</reference>
<accession>A0ABY7UWR6</accession>
<sequence>MARLKSPPAAFLSAAPLLFVLLWSTGFLGTKGAARNADPFAFLTVRFALAALLMLALTAALRAPWPTRAQAGRAGVTGLLLHAGYLGGVTTAIWLGLPAGITSVLVGVQPLLTGFLSWPVLGERVTRPQWAGLLLGFAGVLLVVGGQGIGSQTSSGQSASLPALLAAAFALLCTTAGTLYQRRVGADMPLLGGTAAQYVVSAAALGAVTLARGGGVIHWNAEFILSLTWLVLVLSVGAILLLMRLLRDLPAARVNSLFYLVPPLAVLESWALYGERLSTLSLGGLLLCVAGVALAARQPTAPLRQDGP</sequence>
<feature type="transmembrane region" description="Helical" evidence="6">
    <location>
        <begin position="223"/>
        <end position="242"/>
    </location>
</feature>
<evidence type="ECO:0000256" key="4">
    <source>
        <dbReference type="ARBA" id="ARBA00022989"/>
    </source>
</evidence>
<dbReference type="InterPro" id="IPR000620">
    <property type="entry name" value="EamA_dom"/>
</dbReference>
<evidence type="ECO:0000313" key="8">
    <source>
        <dbReference type="EMBL" id="WDA57346.1"/>
    </source>
</evidence>
<protein>
    <submittedName>
        <fullName evidence="8">EamA family transporter</fullName>
    </submittedName>
</protein>
<evidence type="ECO:0000256" key="6">
    <source>
        <dbReference type="SAM" id="Phobius"/>
    </source>
</evidence>
<evidence type="ECO:0000256" key="2">
    <source>
        <dbReference type="ARBA" id="ARBA00007362"/>
    </source>
</evidence>
<dbReference type="Pfam" id="PF00892">
    <property type="entry name" value="EamA"/>
    <property type="match status" value="2"/>
</dbReference>
<comment type="similarity">
    <text evidence="2">Belongs to the EamA transporter family.</text>
</comment>
<dbReference type="PANTHER" id="PTHR32322:SF2">
    <property type="entry name" value="EAMA DOMAIN-CONTAINING PROTEIN"/>
    <property type="match status" value="1"/>
</dbReference>
<name>A0ABY7UWR6_9DEIO</name>
<feature type="transmembrane region" description="Helical" evidence="6">
    <location>
        <begin position="191"/>
        <end position="211"/>
    </location>
</feature>
<evidence type="ECO:0000256" key="5">
    <source>
        <dbReference type="ARBA" id="ARBA00023136"/>
    </source>
</evidence>
<keyword evidence="9" id="KW-1185">Reference proteome</keyword>
<feature type="transmembrane region" description="Helical" evidence="6">
    <location>
        <begin position="73"/>
        <end position="95"/>
    </location>
</feature>